<evidence type="ECO:0000313" key="2">
    <source>
        <dbReference type="Proteomes" id="UP000609802"/>
    </source>
</evidence>
<dbReference type="RefSeq" id="WP_191285672.1">
    <property type="nucleotide sequence ID" value="NZ_BNCH01000002.1"/>
</dbReference>
<reference evidence="2" key="1">
    <citation type="journal article" date="2019" name="Int. J. Syst. Evol. Microbiol.">
        <title>The Global Catalogue of Microorganisms (GCM) 10K type strain sequencing project: providing services to taxonomists for standard genome sequencing and annotation.</title>
        <authorList>
            <consortium name="The Broad Institute Genomics Platform"/>
            <consortium name="The Broad Institute Genome Sequencing Center for Infectious Disease"/>
            <person name="Wu L."/>
            <person name="Ma J."/>
        </authorList>
    </citation>
    <scope>NUCLEOTIDE SEQUENCE [LARGE SCALE GENOMIC DNA]</scope>
    <source>
        <strain evidence="2">KCTC 42443</strain>
    </source>
</reference>
<dbReference type="Proteomes" id="UP000609802">
    <property type="component" value="Unassembled WGS sequence"/>
</dbReference>
<keyword evidence="2" id="KW-1185">Reference proteome</keyword>
<accession>A0ABQ3IZL0</accession>
<protein>
    <recommendedName>
        <fullName evidence="3">PqqD family peptide modification chaperone</fullName>
    </recommendedName>
</protein>
<gene>
    <name evidence="1" type="ORF">GCM10016455_12990</name>
</gene>
<dbReference type="Gene3D" id="1.10.10.1150">
    <property type="entry name" value="Coenzyme PQQ synthesis protein D (PqqD)"/>
    <property type="match status" value="1"/>
</dbReference>
<dbReference type="InterPro" id="IPR008792">
    <property type="entry name" value="PQQD"/>
</dbReference>
<dbReference type="EMBL" id="BNCH01000002">
    <property type="protein sequence ID" value="GHE94091.1"/>
    <property type="molecule type" value="Genomic_DNA"/>
</dbReference>
<name>A0ABQ3IZL0_9RHOB</name>
<dbReference type="InterPro" id="IPR027417">
    <property type="entry name" value="P-loop_NTPase"/>
</dbReference>
<comment type="caution">
    <text evidence="1">The sequence shown here is derived from an EMBL/GenBank/DDBJ whole genome shotgun (WGS) entry which is preliminary data.</text>
</comment>
<dbReference type="Pfam" id="PF05402">
    <property type="entry name" value="PqqD"/>
    <property type="match status" value="1"/>
</dbReference>
<proteinExistence type="predicted"/>
<sequence>MARTNLVTFEGLQAPIAFQDAVSLERLAQDIIPSWPREAAPGGAPDAPFARLSPAGNDKWQVDIAADPDGTRIWDDVDALCDLISEMAWQRLRAAPELLCLHCAAVAFGPRLVVFPNARRAGKSTLTMALAHLGLTVFTDDFLPVEIEAEDGRLLGIANGIAPRLRLPLPDGFSEAFQTWVARDPGPANARYKYMTDVPIAEGQRRLPIGAVVVLDRQDSPTAPRLVSASPADVMQVMIRQNFSRDQHAGRILTAVEAVTQTAPLFRLEYSSAEEAADWLARSEKLRDLPEARIAHGVSDELVQSYDRDAAPGQPFDPLAIYARAPGLVETQVEDTFFLADANGQAIHQLNQGSLAIWRILDEPASLDEVVEVMCAAFPQIDPDQIRIDATQCLQLFAQARLIEMAGNRMAASQIDQNAQHSGRG</sequence>
<organism evidence="1 2">
    <name type="scientific">Aliiroseovarius zhejiangensis</name>
    <dbReference type="NCBI Taxonomy" id="1632025"/>
    <lineage>
        <taxon>Bacteria</taxon>
        <taxon>Pseudomonadati</taxon>
        <taxon>Pseudomonadota</taxon>
        <taxon>Alphaproteobacteria</taxon>
        <taxon>Rhodobacterales</taxon>
        <taxon>Paracoccaceae</taxon>
        <taxon>Aliiroseovarius</taxon>
    </lineage>
</organism>
<dbReference type="Gene3D" id="3.40.50.300">
    <property type="entry name" value="P-loop containing nucleotide triphosphate hydrolases"/>
    <property type="match status" value="1"/>
</dbReference>
<evidence type="ECO:0008006" key="3">
    <source>
        <dbReference type="Google" id="ProtNLM"/>
    </source>
</evidence>
<evidence type="ECO:0000313" key="1">
    <source>
        <dbReference type="EMBL" id="GHE94091.1"/>
    </source>
</evidence>
<dbReference type="InterPro" id="IPR041881">
    <property type="entry name" value="PqqD_sf"/>
</dbReference>